<accession>A0A1V6W3N4</accession>
<dbReference type="AlphaFoldDB" id="A0A1V6W3N4"/>
<dbReference type="Proteomes" id="UP000191691">
    <property type="component" value="Unassembled WGS sequence"/>
</dbReference>
<name>A0A1V6W3N4_PENNA</name>
<dbReference type="EMBL" id="MOOB01000399">
    <property type="protein sequence ID" value="OQE57459.1"/>
    <property type="molecule type" value="Genomic_DNA"/>
</dbReference>
<organism evidence="1 2">
    <name type="scientific">Penicillium nalgiovense</name>
    <dbReference type="NCBI Taxonomy" id="60175"/>
    <lineage>
        <taxon>Eukaryota</taxon>
        <taxon>Fungi</taxon>
        <taxon>Dikarya</taxon>
        <taxon>Ascomycota</taxon>
        <taxon>Pezizomycotina</taxon>
        <taxon>Eurotiomycetes</taxon>
        <taxon>Eurotiomycetidae</taxon>
        <taxon>Eurotiales</taxon>
        <taxon>Aspergillaceae</taxon>
        <taxon>Penicillium</taxon>
    </lineage>
</organism>
<keyword evidence="2" id="KW-1185">Reference proteome</keyword>
<reference evidence="2" key="1">
    <citation type="journal article" date="2017" name="Nat. Microbiol.">
        <title>Global analysis of biosynthetic gene clusters reveals vast potential of secondary metabolite production in Penicillium species.</title>
        <authorList>
            <person name="Nielsen J.C."/>
            <person name="Grijseels S."/>
            <person name="Prigent S."/>
            <person name="Ji B."/>
            <person name="Dainat J."/>
            <person name="Nielsen K.F."/>
            <person name="Frisvad J.C."/>
            <person name="Workman M."/>
            <person name="Nielsen J."/>
        </authorList>
    </citation>
    <scope>NUCLEOTIDE SEQUENCE [LARGE SCALE GENOMIC DNA]</scope>
    <source>
        <strain evidence="2">IBT 13039</strain>
    </source>
</reference>
<comment type="caution">
    <text evidence="1">The sequence shown here is derived from an EMBL/GenBank/DDBJ whole genome shotgun (WGS) entry which is preliminary data.</text>
</comment>
<evidence type="ECO:0000313" key="1">
    <source>
        <dbReference type="EMBL" id="OQE57459.1"/>
    </source>
</evidence>
<protein>
    <submittedName>
        <fullName evidence="1">Uncharacterized protein</fullName>
    </submittedName>
</protein>
<evidence type="ECO:0000313" key="2">
    <source>
        <dbReference type="Proteomes" id="UP000191691"/>
    </source>
</evidence>
<proteinExistence type="predicted"/>
<gene>
    <name evidence="1" type="ORF">PENNAL_c0399G03569</name>
</gene>
<sequence length="40" mass="4318">GEISSERRGCSYGKGSGESCRLGSLRLEGLNPEDAPFFRV</sequence>
<feature type="non-terminal residue" evidence="1">
    <location>
        <position position="40"/>
    </location>
</feature>
<feature type="non-terminal residue" evidence="1">
    <location>
        <position position="1"/>
    </location>
</feature>